<evidence type="ECO:0000256" key="2">
    <source>
        <dbReference type="SAM" id="SignalP"/>
    </source>
</evidence>
<dbReference type="Proteomes" id="UP000822688">
    <property type="component" value="Chromosome 5"/>
</dbReference>
<dbReference type="EMBL" id="CM026425">
    <property type="protein sequence ID" value="KAG0576192.1"/>
    <property type="molecule type" value="Genomic_DNA"/>
</dbReference>
<dbReference type="AlphaFoldDB" id="A0A8T0HYE8"/>
<feature type="compositionally biased region" description="Polar residues" evidence="1">
    <location>
        <begin position="46"/>
        <end position="59"/>
    </location>
</feature>
<organism evidence="3 4">
    <name type="scientific">Ceratodon purpureus</name>
    <name type="common">Fire moss</name>
    <name type="synonym">Dicranum purpureum</name>
    <dbReference type="NCBI Taxonomy" id="3225"/>
    <lineage>
        <taxon>Eukaryota</taxon>
        <taxon>Viridiplantae</taxon>
        <taxon>Streptophyta</taxon>
        <taxon>Embryophyta</taxon>
        <taxon>Bryophyta</taxon>
        <taxon>Bryophytina</taxon>
        <taxon>Bryopsida</taxon>
        <taxon>Dicranidae</taxon>
        <taxon>Pseudoditrichales</taxon>
        <taxon>Ditrichaceae</taxon>
        <taxon>Ceratodon</taxon>
    </lineage>
</organism>
<protein>
    <submittedName>
        <fullName evidence="3">Uncharacterized protein</fullName>
    </submittedName>
</protein>
<evidence type="ECO:0000256" key="1">
    <source>
        <dbReference type="SAM" id="MobiDB-lite"/>
    </source>
</evidence>
<sequence length="111" mass="12297">MPLISLLALTLMIPSNQQQSNLNCNPSYITNSTTIIIIIIIQTSKNSPNSPTTKSITHPTKTHFPQYPSKPLPNLHTNTETKTLQPQPNPPTQLTILQPNEFVGPRPNCCK</sequence>
<feature type="signal peptide" evidence="2">
    <location>
        <begin position="1"/>
        <end position="18"/>
    </location>
</feature>
<name>A0A8T0HYE8_CERPU</name>
<feature type="compositionally biased region" description="Low complexity" evidence="1">
    <location>
        <begin position="81"/>
        <end position="99"/>
    </location>
</feature>
<feature type="region of interest" description="Disordered" evidence="1">
    <location>
        <begin position="46"/>
        <end position="111"/>
    </location>
</feature>
<proteinExistence type="predicted"/>
<feature type="chain" id="PRO_5035827490" evidence="2">
    <location>
        <begin position="19"/>
        <end position="111"/>
    </location>
</feature>
<comment type="caution">
    <text evidence="3">The sequence shown here is derived from an EMBL/GenBank/DDBJ whole genome shotgun (WGS) entry which is preliminary data.</text>
</comment>
<evidence type="ECO:0000313" key="4">
    <source>
        <dbReference type="Proteomes" id="UP000822688"/>
    </source>
</evidence>
<reference evidence="3" key="1">
    <citation type="submission" date="2020-06" db="EMBL/GenBank/DDBJ databases">
        <title>WGS assembly of Ceratodon purpureus strain R40.</title>
        <authorList>
            <person name="Carey S.B."/>
            <person name="Jenkins J."/>
            <person name="Shu S."/>
            <person name="Lovell J.T."/>
            <person name="Sreedasyam A."/>
            <person name="Maumus F."/>
            <person name="Tiley G.P."/>
            <person name="Fernandez-Pozo N."/>
            <person name="Barry K."/>
            <person name="Chen C."/>
            <person name="Wang M."/>
            <person name="Lipzen A."/>
            <person name="Daum C."/>
            <person name="Saski C.A."/>
            <person name="Payton A.C."/>
            <person name="Mcbreen J.C."/>
            <person name="Conrad R.E."/>
            <person name="Kollar L.M."/>
            <person name="Olsson S."/>
            <person name="Huttunen S."/>
            <person name="Landis J.B."/>
            <person name="Wickett N.J."/>
            <person name="Johnson M.G."/>
            <person name="Rensing S.A."/>
            <person name="Grimwood J."/>
            <person name="Schmutz J."/>
            <person name="Mcdaniel S.F."/>
        </authorList>
    </citation>
    <scope>NUCLEOTIDE SEQUENCE</scope>
    <source>
        <strain evidence="3">R40</strain>
    </source>
</reference>
<gene>
    <name evidence="3" type="ORF">KC19_5G062100</name>
</gene>
<keyword evidence="2" id="KW-0732">Signal</keyword>
<evidence type="ECO:0000313" key="3">
    <source>
        <dbReference type="EMBL" id="KAG0576192.1"/>
    </source>
</evidence>
<keyword evidence="4" id="KW-1185">Reference proteome</keyword>
<accession>A0A8T0HYE8</accession>